<feature type="transmembrane region" description="Helical" evidence="5">
    <location>
        <begin position="12"/>
        <end position="30"/>
    </location>
</feature>
<feature type="transmembrane region" description="Helical" evidence="5">
    <location>
        <begin position="112"/>
        <end position="133"/>
    </location>
</feature>
<dbReference type="InterPro" id="IPR003825">
    <property type="entry name" value="Colicin-V_CvpA"/>
</dbReference>
<sequence length="280" mass="31315">MNEFLTNIGNSIVQIHWSAWISIIIFIGFGMRGFKRGLAKELIGLGFMILSFVIAWLFYDSLSTHTLITWMSLSIQSNMAIAFGVIFVLMQAAKIALYRLTAMASEITDPCVLNKSLLILFLLIATAIFNYYIDVFLNFNTIETVVTTGLLRTGSSFIITFFAIIGLFVTISKPLKLSISVSYPCFLSSFIQGILNLLSSLNNKLNAVSVISRSNSIFGSVIGLIKGFMFIIIVILILQSIDIVSQEYFWVESKSSLRVFQDVASNIKPELSKYLLFIKE</sequence>
<evidence type="ECO:0000256" key="5">
    <source>
        <dbReference type="SAM" id="Phobius"/>
    </source>
</evidence>
<dbReference type="Proteomes" id="UP000568751">
    <property type="component" value="Unassembled WGS sequence"/>
</dbReference>
<comment type="subcellular location">
    <subcellularLocation>
        <location evidence="1">Membrane</location>
        <topology evidence="1">Multi-pass membrane protein</topology>
    </subcellularLocation>
</comment>
<protein>
    <submittedName>
        <fullName evidence="6">CvpA family protein</fullName>
    </submittedName>
</protein>
<proteinExistence type="predicted"/>
<feature type="transmembrane region" description="Helical" evidence="5">
    <location>
        <begin position="42"/>
        <end position="59"/>
    </location>
</feature>
<dbReference type="EMBL" id="JACCHT010000001">
    <property type="protein sequence ID" value="NYT27495.1"/>
    <property type="molecule type" value="Genomic_DNA"/>
</dbReference>
<feature type="transmembrane region" description="Helical" evidence="5">
    <location>
        <begin position="153"/>
        <end position="170"/>
    </location>
</feature>
<keyword evidence="2 5" id="KW-0812">Transmembrane</keyword>
<evidence type="ECO:0000256" key="4">
    <source>
        <dbReference type="ARBA" id="ARBA00023136"/>
    </source>
</evidence>
<feature type="transmembrane region" description="Helical" evidence="5">
    <location>
        <begin position="79"/>
        <end position="100"/>
    </location>
</feature>
<gene>
    <name evidence="6" type="ORF">H0A76_06090</name>
</gene>
<evidence type="ECO:0000256" key="3">
    <source>
        <dbReference type="ARBA" id="ARBA00022989"/>
    </source>
</evidence>
<keyword evidence="3 5" id="KW-1133">Transmembrane helix</keyword>
<feature type="transmembrane region" description="Helical" evidence="5">
    <location>
        <begin position="217"/>
        <end position="238"/>
    </location>
</feature>
<dbReference type="Pfam" id="PF02674">
    <property type="entry name" value="Colicin_V"/>
    <property type="match status" value="1"/>
</dbReference>
<name>A0A853F6Y8_9GAMM</name>
<dbReference type="GO" id="GO:0016020">
    <property type="term" value="C:membrane"/>
    <property type="evidence" value="ECO:0007669"/>
    <property type="project" value="UniProtKB-SubCell"/>
</dbReference>
<keyword evidence="4 5" id="KW-0472">Membrane</keyword>
<evidence type="ECO:0000313" key="7">
    <source>
        <dbReference type="Proteomes" id="UP000568751"/>
    </source>
</evidence>
<organism evidence="6 7">
    <name type="scientific">Candidatus Thiodubiliella endoseptemdiera</name>
    <dbReference type="NCBI Taxonomy" id="2738886"/>
    <lineage>
        <taxon>Bacteria</taxon>
        <taxon>Pseudomonadati</taxon>
        <taxon>Pseudomonadota</taxon>
        <taxon>Gammaproteobacteria</taxon>
        <taxon>Candidatus Pseudothioglobaceae</taxon>
        <taxon>Candidatus Thiodubiliella</taxon>
    </lineage>
</organism>
<reference evidence="6 7" key="1">
    <citation type="submission" date="2020-05" db="EMBL/GenBank/DDBJ databases">
        <title>Horizontal transmission and recombination maintain forever young bacterial symbiont genomes.</title>
        <authorList>
            <person name="Russell S.L."/>
            <person name="Pepper-Tunick E."/>
            <person name="Svedberg J."/>
            <person name="Byrne A."/>
            <person name="Ruelas Castillo J."/>
            <person name="Vollmers C."/>
            <person name="Beinart R.A."/>
            <person name="Corbett-Detig R."/>
        </authorList>
    </citation>
    <scope>NUCLEOTIDE SEQUENCE [LARGE SCALE GENOMIC DNA]</scope>
    <source>
        <strain evidence="6">455</strain>
    </source>
</reference>
<dbReference type="GO" id="GO:0009403">
    <property type="term" value="P:toxin biosynthetic process"/>
    <property type="evidence" value="ECO:0007669"/>
    <property type="project" value="InterPro"/>
</dbReference>
<accession>A0A853F6Y8</accession>
<feature type="transmembrane region" description="Helical" evidence="5">
    <location>
        <begin position="177"/>
        <end position="197"/>
    </location>
</feature>
<comment type="caution">
    <text evidence="6">The sequence shown here is derived from an EMBL/GenBank/DDBJ whole genome shotgun (WGS) entry which is preliminary data.</text>
</comment>
<evidence type="ECO:0000256" key="1">
    <source>
        <dbReference type="ARBA" id="ARBA00004141"/>
    </source>
</evidence>
<evidence type="ECO:0000256" key="2">
    <source>
        <dbReference type="ARBA" id="ARBA00022692"/>
    </source>
</evidence>
<evidence type="ECO:0000313" key="6">
    <source>
        <dbReference type="EMBL" id="NYT27495.1"/>
    </source>
</evidence>
<dbReference type="AlphaFoldDB" id="A0A853F6Y8"/>